<proteinExistence type="inferred from homology"/>
<feature type="binding site" evidence="4">
    <location>
        <position position="241"/>
    </location>
    <ligand>
        <name>Mn(2+)</name>
        <dbReference type="ChEBI" id="CHEBI:29035"/>
        <label>1</label>
    </ligand>
</feature>
<dbReference type="PIRSF" id="PIRSF036979">
    <property type="entry name" value="Arginase"/>
    <property type="match status" value="1"/>
</dbReference>
<dbReference type="GO" id="GO:0033389">
    <property type="term" value="P:putrescine biosynthetic process from arginine, via agmatine"/>
    <property type="evidence" value="ECO:0007669"/>
    <property type="project" value="TreeGrafter"/>
</dbReference>
<evidence type="ECO:0000256" key="2">
    <source>
        <dbReference type="ARBA" id="ARBA00022723"/>
    </source>
</evidence>
<evidence type="ECO:0000313" key="7">
    <source>
        <dbReference type="Proteomes" id="UP000266934"/>
    </source>
</evidence>
<evidence type="ECO:0000256" key="5">
    <source>
        <dbReference type="RuleBase" id="RU003684"/>
    </source>
</evidence>
<keyword evidence="4" id="KW-0464">Manganese</keyword>
<comment type="similarity">
    <text evidence="1">Belongs to the arginase family. Agmatinase subfamily.</text>
</comment>
<dbReference type="PANTHER" id="PTHR11358:SF26">
    <property type="entry name" value="GUANIDINO ACID HYDROLASE, MITOCHONDRIAL"/>
    <property type="match status" value="1"/>
</dbReference>
<dbReference type="EMBL" id="AP018907">
    <property type="protein sequence ID" value="BBF93265.1"/>
    <property type="molecule type" value="Genomic_DNA"/>
</dbReference>
<accession>A0A348G132</accession>
<sequence>MSPARRPTDNAVFGPLTGGSPEPTYGGVLSFMRRRYSRQIQGVDVVVWGVPFDAATSNRPGARFGPQAIRRASAIFDGDPQYPFGLDPYERLTVVDWGDCALDYGRPAAATEEIAAQAGEILASGAQLVTLGGDHSITLGLLRAHATRHGPLALVQFDAHQDTWHAKDAARIDHGSVTARAVAEGLVDPARSIQIGVRTVAPATCDLDIIDAYTFAEIGVKGTIERIRQRVGGGPAYLSFDIDALDPAFAPGTGTPVAGGLTSREALTVLRALGPIDWRGMDVVEVSPPYDHADITAIAASAIAMHYIGLLAERRRA</sequence>
<dbReference type="InterPro" id="IPR006035">
    <property type="entry name" value="Ureohydrolase"/>
</dbReference>
<dbReference type="GO" id="GO:0046872">
    <property type="term" value="F:metal ion binding"/>
    <property type="evidence" value="ECO:0007669"/>
    <property type="project" value="UniProtKB-KW"/>
</dbReference>
<dbReference type="NCBIfam" id="TIGR01230">
    <property type="entry name" value="agmatinase"/>
    <property type="match status" value="1"/>
</dbReference>
<keyword evidence="2 4" id="KW-0479">Metal-binding</keyword>
<evidence type="ECO:0000256" key="3">
    <source>
        <dbReference type="ARBA" id="ARBA00022801"/>
    </source>
</evidence>
<dbReference type="InterPro" id="IPR023696">
    <property type="entry name" value="Ureohydrolase_dom_sf"/>
</dbReference>
<dbReference type="NCBIfam" id="NF002564">
    <property type="entry name" value="PRK02190.1"/>
    <property type="match status" value="1"/>
</dbReference>
<reference evidence="6 7" key="1">
    <citation type="submission" date="2018-08" db="EMBL/GenBank/DDBJ databases">
        <title>Complete genome sequencing of Blastochloris tepida GI.</title>
        <authorList>
            <person name="Tsukatani Y."/>
            <person name="Mori H."/>
        </authorList>
    </citation>
    <scope>NUCLEOTIDE SEQUENCE [LARGE SCALE GENOMIC DNA]</scope>
    <source>
        <strain evidence="6 7">GI</strain>
    </source>
</reference>
<dbReference type="RefSeq" id="WP_126399823.1">
    <property type="nucleotide sequence ID" value="NZ_AP018907.1"/>
</dbReference>
<feature type="binding site" evidence="4">
    <location>
        <position position="162"/>
    </location>
    <ligand>
        <name>Mn(2+)</name>
        <dbReference type="ChEBI" id="CHEBI:29035"/>
        <label>1</label>
    </ligand>
</feature>
<feature type="binding site" evidence="4">
    <location>
        <position position="135"/>
    </location>
    <ligand>
        <name>Mn(2+)</name>
        <dbReference type="ChEBI" id="CHEBI:29035"/>
        <label>1</label>
    </ligand>
</feature>
<dbReference type="Pfam" id="PF00491">
    <property type="entry name" value="Arginase"/>
    <property type="match status" value="1"/>
</dbReference>
<keyword evidence="7" id="KW-1185">Reference proteome</keyword>
<protein>
    <submittedName>
        <fullName evidence="6">Agmatinase</fullName>
    </submittedName>
</protein>
<feature type="binding site" evidence="4">
    <location>
        <position position="160"/>
    </location>
    <ligand>
        <name>Mn(2+)</name>
        <dbReference type="ChEBI" id="CHEBI:29035"/>
        <label>1</label>
    </ligand>
</feature>
<evidence type="ECO:0000256" key="1">
    <source>
        <dbReference type="ARBA" id="ARBA00009227"/>
    </source>
</evidence>
<dbReference type="PANTHER" id="PTHR11358">
    <property type="entry name" value="ARGINASE/AGMATINASE"/>
    <property type="match status" value="1"/>
</dbReference>
<dbReference type="PROSITE" id="PS51409">
    <property type="entry name" value="ARGINASE_2"/>
    <property type="match status" value="1"/>
</dbReference>
<dbReference type="InterPro" id="IPR005925">
    <property type="entry name" value="Agmatinase-rel"/>
</dbReference>
<dbReference type="CDD" id="cd11592">
    <property type="entry name" value="Agmatinase_PAH"/>
    <property type="match status" value="1"/>
</dbReference>
<evidence type="ECO:0000256" key="4">
    <source>
        <dbReference type="PIRSR" id="PIRSR036979-1"/>
    </source>
</evidence>
<feature type="binding site" evidence="4">
    <location>
        <position position="243"/>
    </location>
    <ligand>
        <name>Mn(2+)</name>
        <dbReference type="ChEBI" id="CHEBI:29035"/>
        <label>1</label>
    </ligand>
</feature>
<organism evidence="6 7">
    <name type="scientific">Blastochloris tepida</name>
    <dbReference type="NCBI Taxonomy" id="2233851"/>
    <lineage>
        <taxon>Bacteria</taxon>
        <taxon>Pseudomonadati</taxon>
        <taxon>Pseudomonadota</taxon>
        <taxon>Alphaproteobacteria</taxon>
        <taxon>Hyphomicrobiales</taxon>
        <taxon>Blastochloridaceae</taxon>
        <taxon>Blastochloris</taxon>
    </lineage>
</organism>
<dbReference type="OrthoDB" id="9788689at2"/>
<keyword evidence="3 5" id="KW-0378">Hydrolase</keyword>
<dbReference type="SUPFAM" id="SSF52768">
    <property type="entry name" value="Arginase/deacetylase"/>
    <property type="match status" value="1"/>
</dbReference>
<comment type="cofactor">
    <cofactor evidence="4">
        <name>Mn(2+)</name>
        <dbReference type="ChEBI" id="CHEBI:29035"/>
    </cofactor>
    <text evidence="4">Binds 2 manganese ions per subunit.</text>
</comment>
<dbReference type="PROSITE" id="PS01053">
    <property type="entry name" value="ARGINASE_1"/>
    <property type="match status" value="1"/>
</dbReference>
<dbReference type="Proteomes" id="UP000266934">
    <property type="component" value="Chromosome"/>
</dbReference>
<name>A0A348G132_9HYPH</name>
<dbReference type="KEGG" id="blag:BLTE_19500"/>
<dbReference type="Gene3D" id="3.40.800.10">
    <property type="entry name" value="Ureohydrolase domain"/>
    <property type="match status" value="1"/>
</dbReference>
<dbReference type="GO" id="GO:0008783">
    <property type="term" value="F:agmatinase activity"/>
    <property type="evidence" value="ECO:0007669"/>
    <property type="project" value="TreeGrafter"/>
</dbReference>
<gene>
    <name evidence="6" type="ORF">BLTE_19500</name>
</gene>
<feature type="binding site" evidence="4">
    <location>
        <position position="158"/>
    </location>
    <ligand>
        <name>Mn(2+)</name>
        <dbReference type="ChEBI" id="CHEBI:29035"/>
        <label>1</label>
    </ligand>
</feature>
<evidence type="ECO:0000313" key="6">
    <source>
        <dbReference type="EMBL" id="BBF93265.1"/>
    </source>
</evidence>
<dbReference type="InterPro" id="IPR020855">
    <property type="entry name" value="Ureohydrolase_Mn_BS"/>
</dbReference>
<dbReference type="AlphaFoldDB" id="A0A348G132"/>